<keyword evidence="2" id="KW-0732">Signal</keyword>
<feature type="signal peptide" evidence="2">
    <location>
        <begin position="1"/>
        <end position="23"/>
    </location>
</feature>
<accession>A0A9D2IZ66</accession>
<dbReference type="PROSITE" id="PS51257">
    <property type="entry name" value="PROKAR_LIPOPROTEIN"/>
    <property type="match status" value="1"/>
</dbReference>
<organism evidence="3 4">
    <name type="scientific">Candidatus Allofournierella merdipullorum</name>
    <dbReference type="NCBI Taxonomy" id="2838595"/>
    <lineage>
        <taxon>Bacteria</taxon>
        <taxon>Bacillati</taxon>
        <taxon>Bacillota</taxon>
        <taxon>Clostridia</taxon>
        <taxon>Eubacteriales</taxon>
        <taxon>Oscillospiraceae</taxon>
        <taxon>Allofournierella</taxon>
    </lineage>
</organism>
<dbReference type="Proteomes" id="UP000824035">
    <property type="component" value="Unassembled WGS sequence"/>
</dbReference>
<name>A0A9D2IZ66_9FIRM</name>
<reference evidence="3" key="2">
    <citation type="submission" date="2021-04" db="EMBL/GenBank/DDBJ databases">
        <authorList>
            <person name="Gilroy R."/>
        </authorList>
    </citation>
    <scope>NUCLEOTIDE SEQUENCE</scope>
    <source>
        <strain evidence="3">ChiGjej4B4-18154</strain>
    </source>
</reference>
<evidence type="ECO:0000313" key="4">
    <source>
        <dbReference type="Proteomes" id="UP000824035"/>
    </source>
</evidence>
<evidence type="ECO:0000256" key="2">
    <source>
        <dbReference type="SAM" id="SignalP"/>
    </source>
</evidence>
<gene>
    <name evidence="3" type="ORF">H9813_05475</name>
</gene>
<evidence type="ECO:0000256" key="1">
    <source>
        <dbReference type="SAM" id="MobiDB-lite"/>
    </source>
</evidence>
<feature type="compositionally biased region" description="Low complexity" evidence="1">
    <location>
        <begin position="37"/>
        <end position="54"/>
    </location>
</feature>
<protein>
    <submittedName>
        <fullName evidence="3">Uncharacterized protein</fullName>
    </submittedName>
</protein>
<proteinExistence type="predicted"/>
<feature type="region of interest" description="Disordered" evidence="1">
    <location>
        <begin position="23"/>
        <end position="70"/>
    </location>
</feature>
<feature type="chain" id="PRO_5039283738" evidence="2">
    <location>
        <begin position="24"/>
        <end position="193"/>
    </location>
</feature>
<reference evidence="3" key="1">
    <citation type="journal article" date="2021" name="PeerJ">
        <title>Extensive microbial diversity within the chicken gut microbiome revealed by metagenomics and culture.</title>
        <authorList>
            <person name="Gilroy R."/>
            <person name="Ravi A."/>
            <person name="Getino M."/>
            <person name="Pursley I."/>
            <person name="Horton D.L."/>
            <person name="Alikhan N.F."/>
            <person name="Baker D."/>
            <person name="Gharbi K."/>
            <person name="Hall N."/>
            <person name="Watson M."/>
            <person name="Adriaenssens E.M."/>
            <person name="Foster-Nyarko E."/>
            <person name="Jarju S."/>
            <person name="Secka A."/>
            <person name="Antonio M."/>
            <person name="Oren A."/>
            <person name="Chaudhuri R.R."/>
            <person name="La Ragione R."/>
            <person name="Hildebrand F."/>
            <person name="Pallen M.J."/>
        </authorList>
    </citation>
    <scope>NUCLEOTIDE SEQUENCE</scope>
    <source>
        <strain evidence="3">ChiGjej4B4-18154</strain>
    </source>
</reference>
<evidence type="ECO:0000313" key="3">
    <source>
        <dbReference type="EMBL" id="HIZ30668.1"/>
    </source>
</evidence>
<sequence>MRQLWLMVCAAFLMLAACTVPGAAPSTEPSAPPLPSPAASAGAGSLPPASGDGSEAQEAAGRPEATPVQDPEGLTAALEGCVSFGEGEAGVSLKTAIAAADLLDWTEANAKDSSIDAMAAHLGGWLAGLDPERQSQFWANWPMVEEQAWAMVRDLPGQLPLLADAGDPQDYDHYTPACFERLTCAVEQYLEED</sequence>
<comment type="caution">
    <text evidence="3">The sequence shown here is derived from an EMBL/GenBank/DDBJ whole genome shotgun (WGS) entry which is preliminary data.</text>
</comment>
<dbReference type="AlphaFoldDB" id="A0A9D2IZ66"/>
<dbReference type="EMBL" id="DXBV01000048">
    <property type="protein sequence ID" value="HIZ30668.1"/>
    <property type="molecule type" value="Genomic_DNA"/>
</dbReference>